<evidence type="ECO:0000313" key="11">
    <source>
        <dbReference type="Proteomes" id="UP001219933"/>
    </source>
</evidence>
<dbReference type="GO" id="GO:0000329">
    <property type="term" value="C:fungal-type vacuole membrane"/>
    <property type="evidence" value="ECO:0007669"/>
    <property type="project" value="TreeGrafter"/>
</dbReference>
<dbReference type="EMBL" id="CP119881">
    <property type="protein sequence ID" value="WFD36454.1"/>
    <property type="molecule type" value="Genomic_DNA"/>
</dbReference>
<feature type="domain" description="PI3K/PI4K catalytic" evidence="9">
    <location>
        <begin position="79"/>
        <end position="456"/>
    </location>
</feature>
<dbReference type="GO" id="GO:0007032">
    <property type="term" value="P:endosome organization"/>
    <property type="evidence" value="ECO:0007669"/>
    <property type="project" value="TreeGrafter"/>
</dbReference>
<evidence type="ECO:0000313" key="10">
    <source>
        <dbReference type="EMBL" id="WFD36454.1"/>
    </source>
</evidence>
<dbReference type="GO" id="GO:0007030">
    <property type="term" value="P:Golgi organization"/>
    <property type="evidence" value="ECO:0007669"/>
    <property type="project" value="TreeGrafter"/>
</dbReference>
<comment type="catalytic activity">
    <reaction evidence="7">
        <text>a 1,2-diacyl-sn-glycero-3-phospho-(1D-myo-inositol) + ATP = a 1,2-diacyl-sn-glycero-3-phospho-(1D-myo-inositol 4-phosphate) + ADP + H(+)</text>
        <dbReference type="Rhea" id="RHEA:19877"/>
        <dbReference type="ChEBI" id="CHEBI:15378"/>
        <dbReference type="ChEBI" id="CHEBI:30616"/>
        <dbReference type="ChEBI" id="CHEBI:57880"/>
        <dbReference type="ChEBI" id="CHEBI:58178"/>
        <dbReference type="ChEBI" id="CHEBI:456216"/>
        <dbReference type="EC" id="2.7.1.67"/>
    </reaction>
</comment>
<sequence length="583" mass="66662">MSHGPEYSERSPLLPPSEPVPYPAVSGTGIRRSVSALANAEYIVSVFEQEGTPIRPPKAVDDTAFMAEVDRVRESINEGVYPRMISVGTSGSYFALIREHDDVRIFGVFKPMDEEPYGNLNPKRVFLRRYFWWAMGRPCLIPNFSYLSEVGASFLDDRLSLGMVPKTRLIGLSSPSFHYLYQDRRRHEQGRPLPIKVGSLQQFLSGYENASTFLRRHGLPGRPRAVFEQDLERENSAHILSRRKQRAQLRMCFIAIKRFLLCRYGPGPYGSAAEEHEETCEDLVAPVSDDEFSWTERTWDEFRLELEKLVILDYLMRNTDRGLDNFMVRYDPHAPPGESSVRLGAIDNSLSFPHQHPRGLRDYPYGWLFLPTSVIGQPFSDKTRDIFLPFLSDPIWWRDTVAGLRAIFSQDAHFDEKTFQHQMDLMRGQGWNIVESLNAGNEGPIELCARQKQLVRQSLVMLTDDEIKAMHAIEYGPKPREQRRSHREAVSIDMGRRSTMSFISPIKSLPSMRSSVFGEGPSLEVAPLAIEIVEQMRSRGNDAGTSVDSLDLAAKKVPAKKRRHRVIVEHLVADKYRAWLSRF</sequence>
<dbReference type="PROSITE" id="PS50290">
    <property type="entry name" value="PI3_4_KINASE_3"/>
    <property type="match status" value="1"/>
</dbReference>
<evidence type="ECO:0000259" key="9">
    <source>
        <dbReference type="PROSITE" id="PS50290"/>
    </source>
</evidence>
<gene>
    <name evidence="10" type="primary">lsb6</name>
    <name evidence="10" type="ORF">MCUN1_003333</name>
</gene>
<keyword evidence="6" id="KW-0472">Membrane</keyword>
<dbReference type="PROSITE" id="PS00916">
    <property type="entry name" value="PI3_4_KINASE_2"/>
    <property type="match status" value="1"/>
</dbReference>
<dbReference type="GO" id="GO:0005886">
    <property type="term" value="C:plasma membrane"/>
    <property type="evidence" value="ECO:0007669"/>
    <property type="project" value="UniProtKB-SubCell"/>
</dbReference>
<evidence type="ECO:0000256" key="2">
    <source>
        <dbReference type="ARBA" id="ARBA00022679"/>
    </source>
</evidence>
<evidence type="ECO:0000256" key="8">
    <source>
        <dbReference type="SAM" id="MobiDB-lite"/>
    </source>
</evidence>
<dbReference type="PANTHER" id="PTHR12865">
    <property type="entry name" value="PHOSPHATIDYLINOSITOL 4-KINASE TYPE-II"/>
    <property type="match status" value="1"/>
</dbReference>
<keyword evidence="2 7" id="KW-0808">Transferase</keyword>
<keyword evidence="3 7" id="KW-0547">Nucleotide-binding</keyword>
<keyword evidence="5 7" id="KW-0067">ATP-binding</keyword>
<evidence type="ECO:0000256" key="3">
    <source>
        <dbReference type="ARBA" id="ARBA00022741"/>
    </source>
</evidence>
<evidence type="ECO:0000256" key="6">
    <source>
        <dbReference type="ARBA" id="ARBA00023136"/>
    </source>
</evidence>
<dbReference type="Proteomes" id="UP001219933">
    <property type="component" value="Chromosome 5"/>
</dbReference>
<feature type="region of interest" description="Disordered" evidence="8">
    <location>
        <begin position="1"/>
        <end position="20"/>
    </location>
</feature>
<keyword evidence="11" id="KW-1185">Reference proteome</keyword>
<keyword evidence="4 7" id="KW-0418">Kinase</keyword>
<dbReference type="InterPro" id="IPR000403">
    <property type="entry name" value="PI3/4_kinase_cat_dom"/>
</dbReference>
<comment type="cofactor">
    <cofactor evidence="7">
        <name>Mg(2+)</name>
        <dbReference type="ChEBI" id="CHEBI:18420"/>
    </cofactor>
    <cofactor evidence="7">
        <name>Mn(2+)</name>
        <dbReference type="ChEBI" id="CHEBI:29035"/>
    </cofactor>
</comment>
<evidence type="ECO:0000256" key="5">
    <source>
        <dbReference type="ARBA" id="ARBA00022840"/>
    </source>
</evidence>
<dbReference type="InterPro" id="IPR018936">
    <property type="entry name" value="PI3/4_kinase_CS"/>
</dbReference>
<protein>
    <recommendedName>
        <fullName evidence="7">Phosphatidylinositol 4-kinase</fullName>
        <ecNumber evidence="7">2.7.1.67</ecNumber>
    </recommendedName>
</protein>
<dbReference type="AlphaFoldDB" id="A0AAF0EXT6"/>
<accession>A0AAF0EXT6</accession>
<dbReference type="EC" id="2.7.1.67" evidence="7"/>
<dbReference type="InterPro" id="IPR039756">
    <property type="entry name" value="Lsb6/PI4K2"/>
</dbReference>
<name>A0AAF0EXT6_9BASI</name>
<dbReference type="PANTHER" id="PTHR12865:SF1">
    <property type="entry name" value="PHOSPHATIDYLINOSITOL 4-KINASE TYPE 2"/>
    <property type="match status" value="1"/>
</dbReference>
<evidence type="ECO:0000256" key="4">
    <source>
        <dbReference type="ARBA" id="ARBA00022777"/>
    </source>
</evidence>
<dbReference type="GO" id="GO:0005524">
    <property type="term" value="F:ATP binding"/>
    <property type="evidence" value="ECO:0007669"/>
    <property type="project" value="UniProtKB-UniRule"/>
</dbReference>
<evidence type="ECO:0000256" key="1">
    <source>
        <dbReference type="ARBA" id="ARBA00022475"/>
    </source>
</evidence>
<evidence type="ECO:0000256" key="7">
    <source>
        <dbReference type="RuleBase" id="RU367084"/>
    </source>
</evidence>
<dbReference type="Pfam" id="PF00454">
    <property type="entry name" value="PI3_PI4_kinase"/>
    <property type="match status" value="1"/>
</dbReference>
<proteinExistence type="inferred from homology"/>
<reference evidence="10" key="1">
    <citation type="submission" date="2023-03" db="EMBL/GenBank/DDBJ databases">
        <title>Mating type loci evolution in Malassezia.</title>
        <authorList>
            <person name="Coelho M.A."/>
        </authorList>
    </citation>
    <scope>NUCLEOTIDE SEQUENCE</scope>
    <source>
        <strain evidence="10">CBS 11721</strain>
    </source>
</reference>
<dbReference type="GO" id="GO:0046854">
    <property type="term" value="P:phosphatidylinositol phosphate biosynthetic process"/>
    <property type="evidence" value="ECO:0007669"/>
    <property type="project" value="UniProtKB-UniRule"/>
</dbReference>
<organism evidence="10 11">
    <name type="scientific">Malassezia cuniculi</name>
    <dbReference type="NCBI Taxonomy" id="948313"/>
    <lineage>
        <taxon>Eukaryota</taxon>
        <taxon>Fungi</taxon>
        <taxon>Dikarya</taxon>
        <taxon>Basidiomycota</taxon>
        <taxon>Ustilaginomycotina</taxon>
        <taxon>Malasseziomycetes</taxon>
        <taxon>Malasseziales</taxon>
        <taxon>Malasseziaceae</taxon>
        <taxon>Malassezia</taxon>
    </lineage>
</organism>
<dbReference type="GO" id="GO:0005768">
    <property type="term" value="C:endosome"/>
    <property type="evidence" value="ECO:0007669"/>
    <property type="project" value="UniProtKB-UniRule"/>
</dbReference>
<comment type="similarity">
    <text evidence="7">Belongs to the PI3/PI4-kinase family.</text>
</comment>
<dbReference type="GO" id="GO:0004430">
    <property type="term" value="F:1-phosphatidylinositol 4-kinase activity"/>
    <property type="evidence" value="ECO:0007669"/>
    <property type="project" value="UniProtKB-UniRule"/>
</dbReference>
<dbReference type="GO" id="GO:0005802">
    <property type="term" value="C:trans-Golgi network"/>
    <property type="evidence" value="ECO:0007669"/>
    <property type="project" value="TreeGrafter"/>
</dbReference>
<comment type="subcellular location">
    <subcellularLocation>
        <location evidence="7">Cell membrane</location>
        <topology evidence="7">Peripheral membrane protein</topology>
    </subcellularLocation>
    <subcellularLocation>
        <location evidence="7">Vacuole membrane</location>
        <topology evidence="7">Peripheral membrane protein</topology>
    </subcellularLocation>
</comment>
<keyword evidence="1 7" id="KW-1003">Cell membrane</keyword>